<evidence type="ECO:0000313" key="3">
    <source>
        <dbReference type="Proteomes" id="UP001501153"/>
    </source>
</evidence>
<evidence type="ECO:0000313" key="2">
    <source>
        <dbReference type="EMBL" id="GAA4364435.1"/>
    </source>
</evidence>
<evidence type="ECO:0000259" key="1">
    <source>
        <dbReference type="Pfam" id="PF18962"/>
    </source>
</evidence>
<protein>
    <recommendedName>
        <fullName evidence="1">Secretion system C-terminal sorting domain-containing protein</fullName>
    </recommendedName>
</protein>
<proteinExistence type="predicted"/>
<dbReference type="NCBIfam" id="TIGR04183">
    <property type="entry name" value="Por_Secre_tail"/>
    <property type="match status" value="1"/>
</dbReference>
<accession>A0ABP8IPN8</accession>
<dbReference type="EMBL" id="BAABGZ010000071">
    <property type="protein sequence ID" value="GAA4364435.1"/>
    <property type="molecule type" value="Genomic_DNA"/>
</dbReference>
<organism evidence="2 3">
    <name type="scientific">Hymenobacter saemangeumensis</name>
    <dbReference type="NCBI Taxonomy" id="1084522"/>
    <lineage>
        <taxon>Bacteria</taxon>
        <taxon>Pseudomonadati</taxon>
        <taxon>Bacteroidota</taxon>
        <taxon>Cytophagia</taxon>
        <taxon>Cytophagales</taxon>
        <taxon>Hymenobacteraceae</taxon>
        <taxon>Hymenobacter</taxon>
    </lineage>
</organism>
<keyword evidence="3" id="KW-1185">Reference proteome</keyword>
<dbReference type="Proteomes" id="UP001501153">
    <property type="component" value="Unassembled WGS sequence"/>
</dbReference>
<reference evidence="3" key="1">
    <citation type="journal article" date="2019" name="Int. J. Syst. Evol. Microbiol.">
        <title>The Global Catalogue of Microorganisms (GCM) 10K type strain sequencing project: providing services to taxonomists for standard genome sequencing and annotation.</title>
        <authorList>
            <consortium name="The Broad Institute Genomics Platform"/>
            <consortium name="The Broad Institute Genome Sequencing Center for Infectious Disease"/>
            <person name="Wu L."/>
            <person name="Ma J."/>
        </authorList>
    </citation>
    <scope>NUCLEOTIDE SEQUENCE [LARGE SCALE GENOMIC DNA]</scope>
    <source>
        <strain evidence="3">JCM 17923</strain>
    </source>
</reference>
<dbReference type="InterPro" id="IPR026444">
    <property type="entry name" value="Secre_tail"/>
</dbReference>
<comment type="caution">
    <text evidence="2">The sequence shown here is derived from an EMBL/GenBank/DDBJ whole genome shotgun (WGS) entry which is preliminary data.</text>
</comment>
<feature type="domain" description="Secretion system C-terminal sorting" evidence="1">
    <location>
        <begin position="577"/>
        <end position="645"/>
    </location>
</feature>
<sequence>MLTLAQNLTVSSSQSIPGGTYNNVTITGTGILGLTGTLTVNGTLLIETGGQLSPNCNMVQGAGNFIQEANATLDICDQDGISANGNSGAIRMMGTLQYSPDGNFIYNGTMPGQITGTGLPATVRTLENRNNDTDPSTIDLVLSSNVGIRQLLKSTGGRMSVAGRQVRLLSDLNGTAMISNLNGGQVVGPVTVERFIRPNLNASVGYRHYSSPVEGQTVSNLATAGFTPVFNLAYNASPTPETVRPFPTVYDFDQAFVGSKPASSMPDFDQGYRAVAPTAPMTAGKGFTVHIDANAKVELTGEPRNGTYTVTGLMRGSHPDGGWQFLGNPYPSPLNWAVLVAQPNSLVNVGEALYVYESTGPYVGNYRSYINGIGRSVVALAQGFFVRSTADNGSVTFTNAARTEIFDPADGIFRRDAPETRPLLRLTLANAANTLADDAVLYAQAGATPAFDAHFDATKFTNPSGLNLAARLGSEQYSIKALPAFAGPAVQLIPLNVALPAAGSYVLRVAELLNLPTGLSAYLLDAQLGTRTALSASSSYAFSSRTTSANGRFSLELQPAGVALANASARQAALVQLYPNPASGSFHLTMPGNKAVGTVFLTNALGQQVLSRSFATAEADVDVSSLRAGIYQVHLVLDGSRVVRRLEVQ</sequence>
<gene>
    <name evidence="2" type="ORF">GCM10023185_33980</name>
</gene>
<dbReference type="Pfam" id="PF18962">
    <property type="entry name" value="Por_Secre_tail"/>
    <property type="match status" value="1"/>
</dbReference>
<name>A0ABP8IPN8_9BACT</name>